<reference evidence="1 2" key="1">
    <citation type="submission" date="2024-03" db="EMBL/GenBank/DDBJ databases">
        <authorList>
            <person name="Gkanogiannis A."/>
            <person name="Becerra Lopez-Lavalle L."/>
        </authorList>
    </citation>
    <scope>NUCLEOTIDE SEQUENCE [LARGE SCALE GENOMIC DNA]</scope>
</reference>
<dbReference type="Proteomes" id="UP001642487">
    <property type="component" value="Chromosome 7"/>
</dbReference>
<dbReference type="EMBL" id="OZ021741">
    <property type="protein sequence ID" value="CAK9326084.1"/>
    <property type="molecule type" value="Genomic_DNA"/>
</dbReference>
<keyword evidence="2" id="KW-1185">Reference proteome</keyword>
<protein>
    <submittedName>
        <fullName evidence="1">Uncharacterized protein</fullName>
    </submittedName>
</protein>
<evidence type="ECO:0000313" key="2">
    <source>
        <dbReference type="Proteomes" id="UP001642487"/>
    </source>
</evidence>
<evidence type="ECO:0000313" key="1">
    <source>
        <dbReference type="EMBL" id="CAK9326084.1"/>
    </source>
</evidence>
<accession>A0ABP0YZY3</accession>
<organism evidence="1 2">
    <name type="scientific">Citrullus colocynthis</name>
    <name type="common">colocynth</name>
    <dbReference type="NCBI Taxonomy" id="252529"/>
    <lineage>
        <taxon>Eukaryota</taxon>
        <taxon>Viridiplantae</taxon>
        <taxon>Streptophyta</taxon>
        <taxon>Embryophyta</taxon>
        <taxon>Tracheophyta</taxon>
        <taxon>Spermatophyta</taxon>
        <taxon>Magnoliopsida</taxon>
        <taxon>eudicotyledons</taxon>
        <taxon>Gunneridae</taxon>
        <taxon>Pentapetalae</taxon>
        <taxon>rosids</taxon>
        <taxon>fabids</taxon>
        <taxon>Cucurbitales</taxon>
        <taxon>Cucurbitaceae</taxon>
        <taxon>Benincaseae</taxon>
        <taxon>Citrullus</taxon>
    </lineage>
</organism>
<sequence>MPCAVANQSWVPVGDECLWSRVVIDSGVGSLIPKKHLSIQICSRWSGTTAGGAYAAALLVDCAMLVSVILPLPPTATTESRRTSSKNCTEVRHRLVAVIKNFTIPVIGVAHGEKPENFGGVDFKRGQRKMFVLSHHPTFGKISQRGCSEGETDNEKQKQHVVGAWKHAEYLCKNKGSMDGAIDPKANIVKNCKVTSFLVKVQVIDNDPQESSANASIATKWDINLRIVVS</sequence>
<gene>
    <name evidence="1" type="ORF">CITCOLO1_LOCUS18416</name>
</gene>
<proteinExistence type="predicted"/>
<name>A0ABP0YZY3_9ROSI</name>